<proteinExistence type="predicted"/>
<reference evidence="5" key="1">
    <citation type="submission" date="2016-09" db="EMBL/GenBank/DDBJ databases">
        <authorList>
            <person name="Hebert L."/>
            <person name="Moumen B."/>
        </authorList>
    </citation>
    <scope>NUCLEOTIDE SEQUENCE [LARGE SCALE GENOMIC DNA]</scope>
    <source>
        <strain evidence="5">OVI</strain>
    </source>
</reference>
<evidence type="ECO:0000313" key="6">
    <source>
        <dbReference type="Proteomes" id="UP000195570"/>
    </source>
</evidence>
<accession>A0A1G4IDK6</accession>
<evidence type="ECO:0000259" key="4">
    <source>
        <dbReference type="PROSITE" id="PS50014"/>
    </source>
</evidence>
<dbReference type="InterPro" id="IPR001487">
    <property type="entry name" value="Bromodomain"/>
</dbReference>
<feature type="compositionally biased region" description="Low complexity" evidence="3">
    <location>
        <begin position="210"/>
        <end position="223"/>
    </location>
</feature>
<dbReference type="PROSITE" id="PS50014">
    <property type="entry name" value="BROMODOMAIN_2"/>
    <property type="match status" value="1"/>
</dbReference>
<evidence type="ECO:0000313" key="5">
    <source>
        <dbReference type="EMBL" id="SCU70099.1"/>
    </source>
</evidence>
<evidence type="ECO:0000256" key="3">
    <source>
        <dbReference type="SAM" id="MobiDB-lite"/>
    </source>
</evidence>
<keyword evidence="1 2" id="KW-0103">Bromodomain</keyword>
<dbReference type="SMR" id="A0A1G4IDK6"/>
<dbReference type="InterPro" id="IPR051831">
    <property type="entry name" value="Bromodomain_contain_prot"/>
</dbReference>
<dbReference type="EMBL" id="CZPT02001358">
    <property type="protein sequence ID" value="SCU70099.1"/>
    <property type="molecule type" value="Genomic_DNA"/>
</dbReference>
<dbReference type="InterPro" id="IPR018359">
    <property type="entry name" value="Bromodomain_CS"/>
</dbReference>
<dbReference type="VEuPathDB" id="TriTrypDB:TEOVI_000166800"/>
<dbReference type="PROSITE" id="PS00633">
    <property type="entry name" value="BROMODOMAIN_1"/>
    <property type="match status" value="1"/>
</dbReference>
<dbReference type="InterPro" id="IPR036427">
    <property type="entry name" value="Bromodomain-like_sf"/>
</dbReference>
<gene>
    <name evidence="5" type="ORF">TEOVI_000166800</name>
</gene>
<name>A0A1G4IDK6_TRYEQ</name>
<dbReference type="SMART" id="SM00297">
    <property type="entry name" value="BROMO"/>
    <property type="match status" value="1"/>
</dbReference>
<feature type="compositionally biased region" description="Acidic residues" evidence="3">
    <location>
        <begin position="283"/>
        <end position="293"/>
    </location>
</feature>
<evidence type="ECO:0000256" key="2">
    <source>
        <dbReference type="PROSITE-ProRule" id="PRU00035"/>
    </source>
</evidence>
<dbReference type="GeneID" id="92375608"/>
<comment type="caution">
    <text evidence="5">The sequence shown here is derived from an EMBL/GenBank/DDBJ whole genome shotgun (WGS) entry which is preliminary data.</text>
</comment>
<dbReference type="SUPFAM" id="SSF47370">
    <property type="entry name" value="Bromodomain"/>
    <property type="match status" value="1"/>
</dbReference>
<dbReference type="Proteomes" id="UP000195570">
    <property type="component" value="Unassembled WGS sequence"/>
</dbReference>
<feature type="domain" description="Bromo" evidence="4">
    <location>
        <begin position="53"/>
        <end position="110"/>
    </location>
</feature>
<sequence>MSDTTRRVKLLWTRVRRKYLEVHHYLDTSFYKQCRSILHVVMDLDRDGIFARDPSKLPDYRMIISHPMWWDLIKARLTRYEYTSPSAFINDMRLVVQNCYDYNREESPFSTLARRIEIAMEDLFVTELSLDPPDPREVLRLGGSASKSHGRQLWEIICRYEGCKRGETPKHQQIRPAELKCATRRRLIMELRRLSAKARGGTHGGRSEKAASAQRAQPPASSSRRPEKAKFPTRSILETDDDVHFREEQNVPQEPPRKEPRLERVPQNERAGFSSFALLSPVEFDEGSDEVQFNEEARVEN</sequence>
<protein>
    <submittedName>
        <fullName evidence="5">Predicted bromodomain protein</fullName>
    </submittedName>
</protein>
<dbReference type="PANTHER" id="PTHR22881">
    <property type="entry name" value="BROMODOMAIN CONTAINING PROTEIN"/>
    <property type="match status" value="1"/>
</dbReference>
<feature type="compositionally biased region" description="Basic and acidic residues" evidence="3">
    <location>
        <begin position="242"/>
        <end position="267"/>
    </location>
</feature>
<dbReference type="Gene3D" id="1.20.920.10">
    <property type="entry name" value="Bromodomain-like"/>
    <property type="match status" value="1"/>
</dbReference>
<dbReference type="AlphaFoldDB" id="A0A1G4IDK6"/>
<dbReference type="PANTHER" id="PTHR22881:SF27">
    <property type="entry name" value="BROMODOMAIN CONTAINING 7_9"/>
    <property type="match status" value="1"/>
</dbReference>
<feature type="region of interest" description="Disordered" evidence="3">
    <location>
        <begin position="195"/>
        <end position="301"/>
    </location>
</feature>
<dbReference type="PRINTS" id="PR00503">
    <property type="entry name" value="BROMODOMAIN"/>
</dbReference>
<dbReference type="RefSeq" id="XP_067080973.1">
    <property type="nucleotide sequence ID" value="XM_067224872.1"/>
</dbReference>
<dbReference type="CDD" id="cd04369">
    <property type="entry name" value="Bromodomain"/>
    <property type="match status" value="1"/>
</dbReference>
<keyword evidence="6" id="KW-1185">Reference proteome</keyword>
<dbReference type="Pfam" id="PF00439">
    <property type="entry name" value="Bromodomain"/>
    <property type="match status" value="1"/>
</dbReference>
<evidence type="ECO:0000256" key="1">
    <source>
        <dbReference type="ARBA" id="ARBA00023117"/>
    </source>
</evidence>
<organism evidence="5 6">
    <name type="scientific">Trypanosoma equiperdum</name>
    <dbReference type="NCBI Taxonomy" id="5694"/>
    <lineage>
        <taxon>Eukaryota</taxon>
        <taxon>Discoba</taxon>
        <taxon>Euglenozoa</taxon>
        <taxon>Kinetoplastea</taxon>
        <taxon>Metakinetoplastina</taxon>
        <taxon>Trypanosomatida</taxon>
        <taxon>Trypanosomatidae</taxon>
        <taxon>Trypanosoma</taxon>
    </lineage>
</organism>